<evidence type="ECO:0008006" key="3">
    <source>
        <dbReference type="Google" id="ProtNLM"/>
    </source>
</evidence>
<organism evidence="1 2">
    <name type="scientific">Paucimonas lemoignei</name>
    <name type="common">Pseudomonas lemoignei</name>
    <dbReference type="NCBI Taxonomy" id="29443"/>
    <lineage>
        <taxon>Bacteria</taxon>
        <taxon>Pseudomonadati</taxon>
        <taxon>Pseudomonadota</taxon>
        <taxon>Betaproteobacteria</taxon>
        <taxon>Burkholderiales</taxon>
        <taxon>Burkholderiaceae</taxon>
        <taxon>Paucimonas</taxon>
    </lineage>
</organism>
<name>A0A4R3HTC1_PAULE</name>
<keyword evidence="2" id="KW-1185">Reference proteome</keyword>
<protein>
    <recommendedName>
        <fullName evidence="3">Diguanylate cyclase</fullName>
    </recommendedName>
</protein>
<reference evidence="1 2" key="1">
    <citation type="submission" date="2019-03" db="EMBL/GenBank/DDBJ databases">
        <title>Genomic Encyclopedia of Type Strains, Phase IV (KMG-IV): sequencing the most valuable type-strain genomes for metagenomic binning, comparative biology and taxonomic classification.</title>
        <authorList>
            <person name="Goeker M."/>
        </authorList>
    </citation>
    <scope>NUCLEOTIDE SEQUENCE [LARGE SCALE GENOMIC DNA]</scope>
    <source>
        <strain evidence="1 2">DSM 7445</strain>
    </source>
</reference>
<dbReference type="Proteomes" id="UP000295382">
    <property type="component" value="Unassembled WGS sequence"/>
</dbReference>
<dbReference type="AlphaFoldDB" id="A0A4R3HTC1"/>
<dbReference type="InterPro" id="IPR029787">
    <property type="entry name" value="Nucleotide_cyclase"/>
</dbReference>
<dbReference type="SUPFAM" id="SSF55073">
    <property type="entry name" value="Nucleotide cyclase"/>
    <property type="match status" value="1"/>
</dbReference>
<dbReference type="Gene3D" id="3.30.70.270">
    <property type="match status" value="1"/>
</dbReference>
<proteinExistence type="predicted"/>
<gene>
    <name evidence="1" type="ORF">EDC30_112105</name>
</gene>
<dbReference type="InterPro" id="IPR043128">
    <property type="entry name" value="Rev_trsase/Diguanyl_cyclase"/>
</dbReference>
<comment type="caution">
    <text evidence="1">The sequence shown here is derived from an EMBL/GenBank/DDBJ whole genome shotgun (WGS) entry which is preliminary data.</text>
</comment>
<accession>A0A4R3HTC1</accession>
<dbReference type="EMBL" id="SLZQ01000012">
    <property type="protein sequence ID" value="TCS34772.1"/>
    <property type="molecule type" value="Genomic_DNA"/>
</dbReference>
<evidence type="ECO:0000313" key="1">
    <source>
        <dbReference type="EMBL" id="TCS34772.1"/>
    </source>
</evidence>
<sequence>MLFRSNGMADIQHVLEPLVEALRQPFLFNGVPIHADSRIGYVTFTAITESPEQYLKWAEDASVVAHQHGRDCVAYTPKIAVYAKENLSMLGELKNGIDSGQMTLHYQPKVSI</sequence>
<evidence type="ECO:0000313" key="2">
    <source>
        <dbReference type="Proteomes" id="UP000295382"/>
    </source>
</evidence>